<organism evidence="2 3">
    <name type="scientific">Pleuronectes platessa</name>
    <name type="common">European plaice</name>
    <dbReference type="NCBI Taxonomy" id="8262"/>
    <lineage>
        <taxon>Eukaryota</taxon>
        <taxon>Metazoa</taxon>
        <taxon>Chordata</taxon>
        <taxon>Craniata</taxon>
        <taxon>Vertebrata</taxon>
        <taxon>Euteleostomi</taxon>
        <taxon>Actinopterygii</taxon>
        <taxon>Neopterygii</taxon>
        <taxon>Teleostei</taxon>
        <taxon>Neoteleostei</taxon>
        <taxon>Acanthomorphata</taxon>
        <taxon>Carangaria</taxon>
        <taxon>Pleuronectiformes</taxon>
        <taxon>Pleuronectoidei</taxon>
        <taxon>Pleuronectidae</taxon>
        <taxon>Pleuronectes</taxon>
    </lineage>
</organism>
<dbReference type="AlphaFoldDB" id="A0A9N7TQT7"/>
<evidence type="ECO:0000256" key="1">
    <source>
        <dbReference type="SAM" id="MobiDB-lite"/>
    </source>
</evidence>
<evidence type="ECO:0000313" key="3">
    <source>
        <dbReference type="Proteomes" id="UP001153269"/>
    </source>
</evidence>
<protein>
    <submittedName>
        <fullName evidence="2">Uncharacterized protein</fullName>
    </submittedName>
</protein>
<keyword evidence="3" id="KW-1185">Reference proteome</keyword>
<feature type="compositionally biased region" description="Polar residues" evidence="1">
    <location>
        <begin position="25"/>
        <end position="35"/>
    </location>
</feature>
<evidence type="ECO:0000313" key="2">
    <source>
        <dbReference type="EMBL" id="CAB1417400.1"/>
    </source>
</evidence>
<feature type="region of interest" description="Disordered" evidence="1">
    <location>
        <begin position="1"/>
        <end position="152"/>
    </location>
</feature>
<comment type="caution">
    <text evidence="2">The sequence shown here is derived from an EMBL/GenBank/DDBJ whole genome shotgun (WGS) entry which is preliminary data.</text>
</comment>
<dbReference type="Proteomes" id="UP001153269">
    <property type="component" value="Unassembled WGS sequence"/>
</dbReference>
<proteinExistence type="predicted"/>
<feature type="compositionally biased region" description="Pro residues" evidence="1">
    <location>
        <begin position="71"/>
        <end position="81"/>
    </location>
</feature>
<dbReference type="EMBL" id="CADEAL010000263">
    <property type="protein sequence ID" value="CAB1417400.1"/>
    <property type="molecule type" value="Genomic_DNA"/>
</dbReference>
<sequence>MFHTEAPVRAASSSSGCEPEEPSPTCEQQLSPHQNQNHRHGDEPSSSDRNNQQERLQLLSLLFRPALSTSGPPPDTLPSPPSGVLQRPERRRKSRCAAAAAPGGRGGRGGCFHVSVDQVVKMKRGRGGDKAWWRRKRRERRTSPEHLYSSSH</sequence>
<accession>A0A9N7TQT7</accession>
<gene>
    <name evidence="2" type="ORF">PLEPLA_LOCUS5202</name>
</gene>
<name>A0A9N7TQT7_PLEPL</name>
<reference evidence="2" key="1">
    <citation type="submission" date="2020-03" db="EMBL/GenBank/DDBJ databases">
        <authorList>
            <person name="Weist P."/>
        </authorList>
    </citation>
    <scope>NUCLEOTIDE SEQUENCE</scope>
</reference>